<dbReference type="Proteomes" id="UP000287651">
    <property type="component" value="Unassembled WGS sequence"/>
</dbReference>
<evidence type="ECO:0000256" key="1">
    <source>
        <dbReference type="SAM" id="MobiDB-lite"/>
    </source>
</evidence>
<name>A0A426Z6C3_ENSVE</name>
<reference evidence="2 3" key="1">
    <citation type="journal article" date="2014" name="Agronomy (Basel)">
        <title>A Draft Genome Sequence for Ensete ventricosum, the Drought-Tolerant Tree Against Hunger.</title>
        <authorList>
            <person name="Harrison J."/>
            <person name="Moore K.A."/>
            <person name="Paszkiewicz K."/>
            <person name="Jones T."/>
            <person name="Grant M."/>
            <person name="Ambacheew D."/>
            <person name="Muzemil S."/>
            <person name="Studholme D.J."/>
        </authorList>
    </citation>
    <scope>NUCLEOTIDE SEQUENCE [LARGE SCALE GENOMIC DNA]</scope>
</reference>
<dbReference type="AlphaFoldDB" id="A0A426Z6C3"/>
<evidence type="ECO:0000313" key="3">
    <source>
        <dbReference type="Proteomes" id="UP000287651"/>
    </source>
</evidence>
<evidence type="ECO:0000313" key="2">
    <source>
        <dbReference type="EMBL" id="RRT59524.1"/>
    </source>
</evidence>
<proteinExistence type="predicted"/>
<accession>A0A426Z6C3</accession>
<organism evidence="2 3">
    <name type="scientific">Ensete ventricosum</name>
    <name type="common">Abyssinian banana</name>
    <name type="synonym">Musa ensete</name>
    <dbReference type="NCBI Taxonomy" id="4639"/>
    <lineage>
        <taxon>Eukaryota</taxon>
        <taxon>Viridiplantae</taxon>
        <taxon>Streptophyta</taxon>
        <taxon>Embryophyta</taxon>
        <taxon>Tracheophyta</taxon>
        <taxon>Spermatophyta</taxon>
        <taxon>Magnoliopsida</taxon>
        <taxon>Liliopsida</taxon>
        <taxon>Zingiberales</taxon>
        <taxon>Musaceae</taxon>
        <taxon>Ensete</taxon>
    </lineage>
</organism>
<gene>
    <name evidence="2" type="ORF">B296_00024359</name>
</gene>
<dbReference type="EMBL" id="AMZH03008170">
    <property type="protein sequence ID" value="RRT59524.1"/>
    <property type="molecule type" value="Genomic_DNA"/>
</dbReference>
<protein>
    <submittedName>
        <fullName evidence="2">Uncharacterized protein</fullName>
    </submittedName>
</protein>
<sequence length="72" mass="7551">MQEHASLGAKSSPARAWRKSTAGTCAVRRASTVGFAMGRCSTANATAPRNVEHLNRPINATRIVLAAASETL</sequence>
<comment type="caution">
    <text evidence="2">The sequence shown here is derived from an EMBL/GenBank/DDBJ whole genome shotgun (WGS) entry which is preliminary data.</text>
</comment>
<feature type="region of interest" description="Disordered" evidence="1">
    <location>
        <begin position="1"/>
        <end position="21"/>
    </location>
</feature>